<keyword evidence="2" id="KW-0645">Protease</keyword>
<evidence type="ECO:0000259" key="8">
    <source>
        <dbReference type="PROSITE" id="PS50207"/>
    </source>
</evidence>
<evidence type="ECO:0000256" key="1">
    <source>
        <dbReference type="ARBA" id="ARBA00010134"/>
    </source>
</evidence>
<dbReference type="OrthoDB" id="3066195at2759"/>
<keyword evidence="3" id="KW-0053">Apoptosis</keyword>
<dbReference type="PROSITE" id="PS01121">
    <property type="entry name" value="CASPASE_HIS"/>
    <property type="match status" value="1"/>
</dbReference>
<dbReference type="CDD" id="cd00032">
    <property type="entry name" value="CASc"/>
    <property type="match status" value="1"/>
</dbReference>
<feature type="domain" description="Caspase family p20" evidence="9">
    <location>
        <begin position="5"/>
        <end position="128"/>
    </location>
</feature>
<comment type="similarity">
    <text evidence="1 7">Belongs to the peptidase C14A family.</text>
</comment>
<dbReference type="PRINTS" id="PR00376">
    <property type="entry name" value="IL1BCENZYME"/>
</dbReference>
<dbReference type="GO" id="GO:0045476">
    <property type="term" value="P:nurse cell apoptotic process"/>
    <property type="evidence" value="ECO:0007669"/>
    <property type="project" value="UniProtKB-ARBA"/>
</dbReference>
<dbReference type="GO" id="GO:1990525">
    <property type="term" value="F:BIR domain binding"/>
    <property type="evidence" value="ECO:0007669"/>
    <property type="project" value="UniProtKB-ARBA"/>
</dbReference>
<comment type="caution">
    <text evidence="10">The sequence shown here is derived from an EMBL/GenBank/DDBJ whole genome shotgun (WGS) entry which is preliminary data.</text>
</comment>
<dbReference type="GO" id="GO:0005737">
    <property type="term" value="C:cytoplasm"/>
    <property type="evidence" value="ECO:0007669"/>
    <property type="project" value="TreeGrafter"/>
</dbReference>
<name>A0A8S0ZD34_ARCPL</name>
<dbReference type="InterPro" id="IPR011600">
    <property type="entry name" value="Pept_C14_caspase"/>
</dbReference>
<protein>
    <submittedName>
        <fullName evidence="10">Uncharacterized protein</fullName>
    </submittedName>
</protein>
<dbReference type="GO" id="GO:0004197">
    <property type="term" value="F:cysteine-type endopeptidase activity"/>
    <property type="evidence" value="ECO:0007669"/>
    <property type="project" value="InterPro"/>
</dbReference>
<dbReference type="InterPro" id="IPR001309">
    <property type="entry name" value="Pept_C14_p20"/>
</dbReference>
<evidence type="ECO:0000256" key="6">
    <source>
        <dbReference type="ARBA" id="ARBA00023145"/>
    </source>
</evidence>
<keyword evidence="4" id="KW-0378">Hydrolase</keyword>
<dbReference type="PROSITE" id="PS01122">
    <property type="entry name" value="CASPASE_CYS"/>
    <property type="match status" value="1"/>
</dbReference>
<reference evidence="10 11" key="1">
    <citation type="submission" date="2020-04" db="EMBL/GenBank/DDBJ databases">
        <authorList>
            <person name="Wallbank WR R."/>
            <person name="Pardo Diaz C."/>
            <person name="Kozak K."/>
            <person name="Martin S."/>
            <person name="Jiggins C."/>
            <person name="Moest M."/>
            <person name="Warren A I."/>
            <person name="Byers J.R.P. K."/>
            <person name="Montejo-Kovacevich G."/>
            <person name="Yen C E."/>
        </authorList>
    </citation>
    <scope>NUCLEOTIDE SEQUENCE [LARGE SCALE GENOMIC DNA]</scope>
</reference>
<dbReference type="InterPro" id="IPR015917">
    <property type="entry name" value="Pept_C14A"/>
</dbReference>
<dbReference type="PANTHER" id="PTHR10454:SF232">
    <property type="entry name" value="AT03047P-RELATED"/>
    <property type="match status" value="1"/>
</dbReference>
<dbReference type="SMART" id="SM00115">
    <property type="entry name" value="CASc"/>
    <property type="match status" value="1"/>
</dbReference>
<evidence type="ECO:0000256" key="7">
    <source>
        <dbReference type="RuleBase" id="RU003971"/>
    </source>
</evidence>
<dbReference type="GO" id="GO:0006508">
    <property type="term" value="P:proteolysis"/>
    <property type="evidence" value="ECO:0007669"/>
    <property type="project" value="UniProtKB-KW"/>
</dbReference>
<dbReference type="Gene3D" id="3.40.50.1460">
    <property type="match status" value="1"/>
</dbReference>
<dbReference type="GO" id="GO:0043525">
    <property type="term" value="P:positive regulation of neuron apoptotic process"/>
    <property type="evidence" value="ECO:0007669"/>
    <property type="project" value="TreeGrafter"/>
</dbReference>
<feature type="domain" description="Caspase family p10" evidence="8">
    <location>
        <begin position="142"/>
        <end position="237"/>
    </location>
</feature>
<dbReference type="Pfam" id="PF00656">
    <property type="entry name" value="Peptidase_C14"/>
    <property type="match status" value="1"/>
</dbReference>
<dbReference type="InterPro" id="IPR029030">
    <property type="entry name" value="Caspase-like_dom_sf"/>
</dbReference>
<dbReference type="InterPro" id="IPR033139">
    <property type="entry name" value="Caspase_cys_AS"/>
</dbReference>
<organism evidence="10 11">
    <name type="scientific">Arctia plantaginis</name>
    <name type="common">Wood tiger moth</name>
    <name type="synonym">Phalaena plantaginis</name>
    <dbReference type="NCBI Taxonomy" id="874455"/>
    <lineage>
        <taxon>Eukaryota</taxon>
        <taxon>Metazoa</taxon>
        <taxon>Ecdysozoa</taxon>
        <taxon>Arthropoda</taxon>
        <taxon>Hexapoda</taxon>
        <taxon>Insecta</taxon>
        <taxon>Pterygota</taxon>
        <taxon>Neoptera</taxon>
        <taxon>Endopterygota</taxon>
        <taxon>Lepidoptera</taxon>
        <taxon>Glossata</taxon>
        <taxon>Ditrysia</taxon>
        <taxon>Noctuoidea</taxon>
        <taxon>Erebidae</taxon>
        <taxon>Arctiinae</taxon>
        <taxon>Arctia</taxon>
    </lineage>
</organism>
<proteinExistence type="inferred from homology"/>
<gene>
    <name evidence="10" type="ORF">APLA_LOCUS4719</name>
</gene>
<evidence type="ECO:0000256" key="5">
    <source>
        <dbReference type="ARBA" id="ARBA00022807"/>
    </source>
</evidence>
<evidence type="ECO:0000313" key="10">
    <source>
        <dbReference type="EMBL" id="CAB3230740.1"/>
    </source>
</evidence>
<dbReference type="InterPro" id="IPR016129">
    <property type="entry name" value="Caspase_his_AS"/>
</dbReference>
<dbReference type="PANTHER" id="PTHR10454">
    <property type="entry name" value="CASPASE"/>
    <property type="match status" value="1"/>
</dbReference>
<keyword evidence="5" id="KW-0788">Thiol protease</keyword>
<dbReference type="FunFam" id="3.40.50.1460:FF:000001">
    <property type="entry name" value="Caspase-3 preproprotein"/>
    <property type="match status" value="1"/>
</dbReference>
<dbReference type="GO" id="GO:0016322">
    <property type="term" value="P:neuron remodeling"/>
    <property type="evidence" value="ECO:0007669"/>
    <property type="project" value="UniProtKB-ARBA"/>
</dbReference>
<dbReference type="AlphaFoldDB" id="A0A8S0ZD34"/>
<sequence length="248" mass="28610">MNRRYRGLALIFNHENFDNGYPSKRRGTKQDRDRLQTILKNLGFKVEVKNEMTYEEIFNIIQAVSKMNHSHNDCLLITVLTHGELGMLHAKDTIYKLRNLWEPFTDKNCPTLAGKPKIFFIQACRGVKYDNGITLKTDGSSALTENPTHPDFVFAFSTVPGYYSWRNSSNGSWFIQALCDILVDCAIDTDILKMLTYVLHKVALDFESYTPNDLESHKKKEMPSIHSTLTRLLIFNNMKKRNDCCNQS</sequence>
<dbReference type="PROSITE" id="PS50207">
    <property type="entry name" value="CASPASE_P10"/>
    <property type="match status" value="1"/>
</dbReference>
<dbReference type="SUPFAM" id="SSF52129">
    <property type="entry name" value="Caspase-like"/>
    <property type="match status" value="1"/>
</dbReference>
<evidence type="ECO:0000256" key="3">
    <source>
        <dbReference type="ARBA" id="ARBA00022703"/>
    </source>
</evidence>
<evidence type="ECO:0000313" key="11">
    <source>
        <dbReference type="Proteomes" id="UP000494256"/>
    </source>
</evidence>
<dbReference type="EMBL" id="CADEBD010000288">
    <property type="protein sequence ID" value="CAB3230740.1"/>
    <property type="molecule type" value="Genomic_DNA"/>
</dbReference>
<keyword evidence="6" id="KW-0865">Zymogen</keyword>
<dbReference type="GO" id="GO:0045751">
    <property type="term" value="P:negative regulation of Toll signaling pathway"/>
    <property type="evidence" value="ECO:0007669"/>
    <property type="project" value="UniProtKB-ARBA"/>
</dbReference>
<dbReference type="PROSITE" id="PS50208">
    <property type="entry name" value="CASPASE_P20"/>
    <property type="match status" value="1"/>
</dbReference>
<accession>A0A8S0ZD34</accession>
<dbReference type="InterPro" id="IPR002138">
    <property type="entry name" value="Pept_C14_p10"/>
</dbReference>
<dbReference type="InterPro" id="IPR002398">
    <property type="entry name" value="Pept_C14"/>
</dbReference>
<evidence type="ECO:0000256" key="4">
    <source>
        <dbReference type="ARBA" id="ARBA00022801"/>
    </source>
</evidence>
<evidence type="ECO:0000259" key="9">
    <source>
        <dbReference type="PROSITE" id="PS50208"/>
    </source>
</evidence>
<dbReference type="Proteomes" id="UP000494256">
    <property type="component" value="Unassembled WGS sequence"/>
</dbReference>
<evidence type="ECO:0000256" key="2">
    <source>
        <dbReference type="ARBA" id="ARBA00022670"/>
    </source>
</evidence>